<feature type="binding site" evidence="8">
    <location>
        <position position="371"/>
    </location>
    <ligand>
        <name>Na(+)</name>
        <dbReference type="ChEBI" id="CHEBI:29101"/>
        <label>1</label>
    </ligand>
</feature>
<keyword evidence="3 9" id="KW-0813">Transport</keyword>
<dbReference type="PANTHER" id="PTHR11616">
    <property type="entry name" value="SODIUM/CHLORIDE DEPENDENT TRANSPORTER"/>
    <property type="match status" value="1"/>
</dbReference>
<feature type="binding site" evidence="8">
    <location>
        <position position="496"/>
    </location>
    <ligand>
        <name>Na(+)</name>
        <dbReference type="ChEBI" id="CHEBI:29101"/>
        <label>1</label>
    </ligand>
</feature>
<dbReference type="InterPro" id="IPR000175">
    <property type="entry name" value="Na/ntran_symport"/>
</dbReference>
<feature type="region of interest" description="Disordered" evidence="10">
    <location>
        <begin position="40"/>
        <end position="121"/>
    </location>
</feature>
<dbReference type="PROSITE" id="PS50267">
    <property type="entry name" value="NA_NEUROTRAN_SYMP_3"/>
    <property type="match status" value="1"/>
</dbReference>
<feature type="transmembrane region" description="Helical" evidence="11">
    <location>
        <begin position="397"/>
        <end position="418"/>
    </location>
</feature>
<feature type="binding site" evidence="8">
    <location>
        <position position="495"/>
    </location>
    <ligand>
        <name>Na(+)</name>
        <dbReference type="ChEBI" id="CHEBI:29101"/>
        <label>1</label>
    </ligand>
</feature>
<feature type="compositionally biased region" description="Basic residues" evidence="10">
    <location>
        <begin position="44"/>
        <end position="56"/>
    </location>
</feature>
<dbReference type="GO" id="GO:0005886">
    <property type="term" value="C:plasma membrane"/>
    <property type="evidence" value="ECO:0007669"/>
    <property type="project" value="TreeGrafter"/>
</dbReference>
<evidence type="ECO:0000256" key="8">
    <source>
        <dbReference type="PIRSR" id="PIRSR600175-1"/>
    </source>
</evidence>
<dbReference type="PROSITE" id="PS00610">
    <property type="entry name" value="NA_NEUROTRAN_SYMP_1"/>
    <property type="match status" value="1"/>
</dbReference>
<evidence type="ECO:0000256" key="3">
    <source>
        <dbReference type="ARBA" id="ARBA00022448"/>
    </source>
</evidence>
<keyword evidence="4 9" id="KW-0812">Transmembrane</keyword>
<dbReference type="GO" id="GO:0035725">
    <property type="term" value="P:sodium ion transmembrane transport"/>
    <property type="evidence" value="ECO:0007669"/>
    <property type="project" value="TreeGrafter"/>
</dbReference>
<feature type="transmembrane region" description="Helical" evidence="11">
    <location>
        <begin position="480"/>
        <end position="509"/>
    </location>
</feature>
<dbReference type="KEGG" id="dnv:108655425"/>
<evidence type="ECO:0000256" key="5">
    <source>
        <dbReference type="ARBA" id="ARBA00022847"/>
    </source>
</evidence>
<comment type="similarity">
    <text evidence="2 9">Belongs to the sodium:neurotransmitter symporter (SNF) (TC 2.A.22) family.</text>
</comment>
<keyword evidence="13" id="KW-1185">Reference proteome</keyword>
<evidence type="ECO:0000313" key="13">
    <source>
        <dbReference type="Proteomes" id="UP000295192"/>
    </source>
</evidence>
<feature type="binding site" evidence="8">
    <location>
        <position position="139"/>
    </location>
    <ligand>
        <name>Na(+)</name>
        <dbReference type="ChEBI" id="CHEBI:29101"/>
        <label>1</label>
    </ligand>
</feature>
<feature type="transmembrane region" description="Helical" evidence="11">
    <location>
        <begin position="596"/>
        <end position="619"/>
    </location>
</feature>
<organism evidence="12 13">
    <name type="scientific">Drosophila navojoa</name>
    <name type="common">Fruit fly</name>
    <dbReference type="NCBI Taxonomy" id="7232"/>
    <lineage>
        <taxon>Eukaryota</taxon>
        <taxon>Metazoa</taxon>
        <taxon>Ecdysozoa</taxon>
        <taxon>Arthropoda</taxon>
        <taxon>Hexapoda</taxon>
        <taxon>Insecta</taxon>
        <taxon>Pterygota</taxon>
        <taxon>Neoptera</taxon>
        <taxon>Endopterygota</taxon>
        <taxon>Diptera</taxon>
        <taxon>Brachycera</taxon>
        <taxon>Muscomorpha</taxon>
        <taxon>Ephydroidea</taxon>
        <taxon>Drosophilidae</taxon>
        <taxon>Drosophila</taxon>
    </lineage>
</organism>
<dbReference type="InterPro" id="IPR037272">
    <property type="entry name" value="SNS_sf"/>
</dbReference>
<feature type="transmembrane region" description="Helical" evidence="11">
    <location>
        <begin position="129"/>
        <end position="148"/>
    </location>
</feature>
<sequence length="731" mass="81868">MANTAQLLRRQSSRDIVLKTQRSIDQLELRELRGRLVPKEHGVSHHHHTSLHHHHQPMYGATNQGFMSDAFDESSELEQEPPFGSDASTSRIKAELSSNVDQQQQPQQQQDIVEGEKEGEERESWDSKIMFLLATIGYAVGLGNVWRFPYLAQKNGGGAFLVPYFIMLCIQGIPIFYLELAIGQRLRKGAIGVWSQVSPYLGGIGISSAVVSFIVALYYNTIIAWCLIYLLHSFESPLPWADCPTRLYKNYTYDHEPECVASSPTQFYWYRTTLQCSESVDMPESFNYHMAIALIVSWFLVYICMVQGITSSGKIVYMTAIFPYVVLIIFFFRGITLKGAADGVAHLFTPRWETLLDPVVWLEAGTQIFFSLGLAFGGLIAFSSYNPANNNCYRDAILVSMTNCGTSMFAGVVVFAVIGFKATATFDRCTEERAGLVALNRTHNLPVCDLQQELANSASGTGLAFIIFTEAINQFPGAQLWAVLFFLMLFTLGIDSQFGTLEGVVTSLVDMKLFPNLPKEYIVGALCLSCCMISMCFANGAGSYIFQLMDSFAGNFPLLIIALFECLSISYIYGVRRFSDDIEMMTGSRPGFYWMFCWKYLSPCAMVTILLASFYQLVTEGSSYPAWIAATGATEKMEWPHWCIVIAFILILSSILWIPLVAILRLCGIKVVEDSDPAWFPEAELKEVHGIVPHEPTELERSVFCFNMDGTEGMCCPKYGLPEKSLEEEEE</sequence>
<evidence type="ECO:0000256" key="2">
    <source>
        <dbReference type="ARBA" id="ARBA00006459"/>
    </source>
</evidence>
<gene>
    <name evidence="12" type="ORF">AWZ03_012838</name>
</gene>
<feature type="transmembrane region" description="Helical" evidence="11">
    <location>
        <begin position="200"/>
        <end position="231"/>
    </location>
</feature>
<accession>A0A484AY33</accession>
<evidence type="ECO:0000313" key="12">
    <source>
        <dbReference type="EMBL" id="TDG40750.1"/>
    </source>
</evidence>
<feature type="transmembrane region" description="Helical" evidence="11">
    <location>
        <begin position="521"/>
        <end position="546"/>
    </location>
</feature>
<dbReference type="GO" id="GO:0006865">
    <property type="term" value="P:amino acid transport"/>
    <property type="evidence" value="ECO:0007669"/>
    <property type="project" value="TreeGrafter"/>
</dbReference>
<dbReference type="SUPFAM" id="SSF161070">
    <property type="entry name" value="SNF-like"/>
    <property type="match status" value="1"/>
</dbReference>
<dbReference type="AlphaFoldDB" id="A0A484AY33"/>
<dbReference type="GO" id="GO:0046872">
    <property type="term" value="F:metal ion binding"/>
    <property type="evidence" value="ECO:0007669"/>
    <property type="project" value="UniProtKB-KW"/>
</dbReference>
<dbReference type="EMBL" id="LSRL02000492">
    <property type="protein sequence ID" value="TDG40750.1"/>
    <property type="molecule type" value="Genomic_DNA"/>
</dbReference>
<feature type="transmembrane region" description="Helical" evidence="11">
    <location>
        <begin position="364"/>
        <end position="385"/>
    </location>
</feature>
<name>A0A484AY33_DRONA</name>
<feature type="compositionally biased region" description="Polar residues" evidence="10">
    <location>
        <begin position="86"/>
        <end position="101"/>
    </location>
</feature>
<keyword evidence="5 9" id="KW-0769">Symport</keyword>
<proteinExistence type="inferred from homology"/>
<feature type="transmembrane region" description="Helical" evidence="11">
    <location>
        <begin position="286"/>
        <end position="303"/>
    </location>
</feature>
<comment type="caution">
    <text evidence="12">The sequence shown here is derived from an EMBL/GenBank/DDBJ whole genome shotgun (WGS) entry which is preliminary data.</text>
</comment>
<keyword evidence="8" id="KW-0479">Metal-binding</keyword>
<evidence type="ECO:0000256" key="6">
    <source>
        <dbReference type="ARBA" id="ARBA00022989"/>
    </source>
</evidence>
<dbReference type="Proteomes" id="UP000295192">
    <property type="component" value="Unassembled WGS sequence"/>
</dbReference>
<evidence type="ECO:0000256" key="4">
    <source>
        <dbReference type="ARBA" id="ARBA00022692"/>
    </source>
</evidence>
<keyword evidence="6 11" id="KW-1133">Transmembrane helix</keyword>
<dbReference type="NCBIfam" id="NF037979">
    <property type="entry name" value="Na_transp"/>
    <property type="match status" value="1"/>
</dbReference>
<dbReference type="PRINTS" id="PR00176">
    <property type="entry name" value="NANEUSMPORT"/>
</dbReference>
<feature type="compositionally biased region" description="Acidic residues" evidence="10">
    <location>
        <begin position="70"/>
        <end position="79"/>
    </location>
</feature>
<reference evidence="12 13" key="1">
    <citation type="journal article" date="2019" name="J. Hered.">
        <title>An Improved Genome Assembly for Drosophila navojoa, the Basal Species in the mojavensis Cluster.</title>
        <authorList>
            <person name="Vanderlinde T."/>
            <person name="Dupim E.G."/>
            <person name="Nazario-Yepiz N.O."/>
            <person name="Carvalho A.B."/>
        </authorList>
    </citation>
    <scope>NUCLEOTIDE SEQUENCE [LARGE SCALE GENOMIC DNA]</scope>
    <source>
        <strain evidence="12">Navoj_Jal97</strain>
        <tissue evidence="12">Whole organism</tissue>
    </source>
</reference>
<dbReference type="Pfam" id="PF00209">
    <property type="entry name" value="SNF"/>
    <property type="match status" value="1"/>
</dbReference>
<keyword evidence="8" id="KW-0915">Sodium</keyword>
<comment type="subcellular location">
    <subcellularLocation>
        <location evidence="1">Membrane</location>
        <topology evidence="1">Multi-pass membrane protein</topology>
    </subcellularLocation>
</comment>
<evidence type="ECO:0000256" key="1">
    <source>
        <dbReference type="ARBA" id="ARBA00004141"/>
    </source>
</evidence>
<dbReference type="GO" id="GO:0015293">
    <property type="term" value="F:symporter activity"/>
    <property type="evidence" value="ECO:0007669"/>
    <property type="project" value="UniProtKB-KW"/>
</dbReference>
<protein>
    <recommendedName>
        <fullName evidence="9">Transporter</fullName>
    </recommendedName>
</protein>
<evidence type="ECO:0000256" key="9">
    <source>
        <dbReference type="RuleBase" id="RU003732"/>
    </source>
</evidence>
<feature type="transmembrane region" description="Helical" evidence="11">
    <location>
        <begin position="315"/>
        <end position="335"/>
    </location>
</feature>
<feature type="binding site" evidence="8">
    <location>
        <position position="403"/>
    </location>
    <ligand>
        <name>Na(+)</name>
        <dbReference type="ChEBI" id="CHEBI:29101"/>
        <label>1</label>
    </ligand>
</feature>
<feature type="binding site" evidence="8">
    <location>
        <position position="140"/>
    </location>
    <ligand>
        <name>Na(+)</name>
        <dbReference type="ChEBI" id="CHEBI:29101"/>
        <label>1</label>
    </ligand>
</feature>
<feature type="binding site" evidence="8">
    <location>
        <position position="492"/>
    </location>
    <ligand>
        <name>Na(+)</name>
        <dbReference type="ChEBI" id="CHEBI:29101"/>
        <label>1</label>
    </ligand>
</feature>
<dbReference type="OrthoDB" id="6581954at2759"/>
<evidence type="ECO:0000256" key="10">
    <source>
        <dbReference type="SAM" id="MobiDB-lite"/>
    </source>
</evidence>
<feature type="binding site" evidence="8">
    <location>
        <position position="144"/>
    </location>
    <ligand>
        <name>Na(+)</name>
        <dbReference type="ChEBI" id="CHEBI:29101"/>
        <label>1</label>
    </ligand>
</feature>
<evidence type="ECO:0000256" key="7">
    <source>
        <dbReference type="ARBA" id="ARBA00023136"/>
    </source>
</evidence>
<dbReference type="OMA" id="ESMEWPH"/>
<feature type="transmembrane region" description="Helical" evidence="11">
    <location>
        <begin position="552"/>
        <end position="575"/>
    </location>
</feature>
<feature type="transmembrane region" description="Helical" evidence="11">
    <location>
        <begin position="639"/>
        <end position="664"/>
    </location>
</feature>
<evidence type="ECO:0000256" key="11">
    <source>
        <dbReference type="SAM" id="Phobius"/>
    </source>
</evidence>
<feature type="binding site" evidence="8">
    <location>
        <position position="137"/>
    </location>
    <ligand>
        <name>Na(+)</name>
        <dbReference type="ChEBI" id="CHEBI:29101"/>
        <label>1</label>
    </ligand>
</feature>
<dbReference type="CDD" id="cd10332">
    <property type="entry name" value="SLC6sbd-B0AT-like"/>
    <property type="match status" value="1"/>
</dbReference>
<keyword evidence="7 11" id="KW-0472">Membrane</keyword>
<feature type="transmembrane region" description="Helical" evidence="11">
    <location>
        <begin position="160"/>
        <end position="180"/>
    </location>
</feature>
<dbReference type="PANTHER" id="PTHR11616:SF182">
    <property type="entry name" value="TRANSPORTER"/>
    <property type="match status" value="1"/>
</dbReference>